<dbReference type="Proteomes" id="UP000662747">
    <property type="component" value="Chromosome"/>
</dbReference>
<keyword evidence="3" id="KW-1185">Reference proteome</keyword>
<evidence type="ECO:0000259" key="1">
    <source>
        <dbReference type="Pfam" id="PF15579"/>
    </source>
</evidence>
<feature type="domain" description="Immunity protein 52" evidence="1">
    <location>
        <begin position="3"/>
        <end position="236"/>
    </location>
</feature>
<name>A0ABX7NT29_9BACT</name>
<accession>A0ABX7NT29</accession>
<proteinExistence type="predicted"/>
<sequence length="241" mass="26826">MSETYFAGTYWGPRKEPPEECARRMEVFLAGLRDVDPLFVRWFQPGKSRKDALKRLIEPNRKELTRLVLRGKDRAFEDLGFRISGWNGAGDDDEATGFDVHCGGYTNVVRNTCVFTLPGREPNADRVLTAPVLAGLLRVSAIAWEPNWGIATSHAHRGLIDARSIKGAPRVGWVTYLARHLGTVPPLPAPVRIERVEDRGTLITLTPERFTVDNPEHVALAEQVRELLDGAGLLKPAQPQS</sequence>
<dbReference type="EMBL" id="CP071090">
    <property type="protein sequence ID" value="QSQ21628.1"/>
    <property type="molecule type" value="Genomic_DNA"/>
</dbReference>
<protein>
    <submittedName>
        <fullName evidence="2">Immunity 52 family protein</fullName>
    </submittedName>
</protein>
<organism evidence="2 3">
    <name type="scientific">Pyxidicoccus parkwayensis</name>
    <dbReference type="NCBI Taxonomy" id="2813578"/>
    <lineage>
        <taxon>Bacteria</taxon>
        <taxon>Pseudomonadati</taxon>
        <taxon>Myxococcota</taxon>
        <taxon>Myxococcia</taxon>
        <taxon>Myxococcales</taxon>
        <taxon>Cystobacterineae</taxon>
        <taxon>Myxococcaceae</taxon>
        <taxon>Pyxidicoccus</taxon>
    </lineage>
</organism>
<dbReference type="RefSeq" id="WP_206723205.1">
    <property type="nucleotide sequence ID" value="NZ_CP071090.1"/>
</dbReference>
<dbReference type="Pfam" id="PF15579">
    <property type="entry name" value="Imm52"/>
    <property type="match status" value="1"/>
</dbReference>
<evidence type="ECO:0000313" key="3">
    <source>
        <dbReference type="Proteomes" id="UP000662747"/>
    </source>
</evidence>
<reference evidence="2 3" key="1">
    <citation type="submission" date="2021-02" db="EMBL/GenBank/DDBJ databases">
        <title>De Novo genome assembly of isolated myxobacteria.</title>
        <authorList>
            <person name="Stevens D.C."/>
        </authorList>
    </citation>
    <scope>NUCLEOTIDE SEQUENCE [LARGE SCALE GENOMIC DNA]</scope>
    <source>
        <strain evidence="3">SCPEA02</strain>
    </source>
</reference>
<dbReference type="InterPro" id="IPR028969">
    <property type="entry name" value="Imm52"/>
</dbReference>
<evidence type="ECO:0000313" key="2">
    <source>
        <dbReference type="EMBL" id="QSQ21628.1"/>
    </source>
</evidence>
<gene>
    <name evidence="2" type="ORF">JY651_41745</name>
</gene>